<sequence length="167" mass="18819">MEIDMVTHVEPFVRARSDSWLTSEGPTHKRSLIVEGEQGWIERNGQRKPMPAAMLAHERAQYAIYGLMRLVSLQDKDASWAPGFLPDRLIARHPLAPETILGFDTDARLAWATNRIPAVNGSAIVDQRFEFSGEMENGGVRWPQRLTIAEGGEPYFDLRLKSFAVQS</sequence>
<dbReference type="Proteomes" id="UP001059971">
    <property type="component" value="Chromosome 1"/>
</dbReference>
<evidence type="ECO:0000313" key="2">
    <source>
        <dbReference type="Proteomes" id="UP001059971"/>
    </source>
</evidence>
<proteinExistence type="predicted"/>
<keyword evidence="2" id="KW-1185">Reference proteome</keyword>
<reference evidence="1" key="1">
    <citation type="submission" date="2018-07" db="EMBL/GenBank/DDBJ databases">
        <title>Complete genome sequence of Sphingomonas bisphenolicum strain AO1, a bisphenol A degradative bacterium isolated from Japanese farm field.</title>
        <authorList>
            <person name="Murakami M."/>
            <person name="Koh M."/>
            <person name="Koba S."/>
            <person name="Matsumura Y."/>
        </authorList>
    </citation>
    <scope>NUCLEOTIDE SEQUENCE</scope>
    <source>
        <strain evidence="1">AO1</strain>
    </source>
</reference>
<gene>
    <name evidence="1" type="ORF">SBA_ch1_31570</name>
</gene>
<evidence type="ECO:0000313" key="1">
    <source>
        <dbReference type="EMBL" id="BBF70957.1"/>
    </source>
</evidence>
<accession>A0ABN5WIN9</accession>
<organism evidence="1 2">
    <name type="scientific">Sphingomonas bisphenolicum</name>
    <dbReference type="NCBI Taxonomy" id="296544"/>
    <lineage>
        <taxon>Bacteria</taxon>
        <taxon>Pseudomonadati</taxon>
        <taxon>Pseudomonadota</taxon>
        <taxon>Alphaproteobacteria</taxon>
        <taxon>Sphingomonadales</taxon>
        <taxon>Sphingomonadaceae</taxon>
        <taxon>Sphingomonas</taxon>
    </lineage>
</organism>
<name>A0ABN5WIN9_9SPHN</name>
<protein>
    <submittedName>
        <fullName evidence="1">Uncharacterized protein</fullName>
    </submittedName>
</protein>
<dbReference type="EMBL" id="AP018817">
    <property type="protein sequence ID" value="BBF70957.1"/>
    <property type="molecule type" value="Genomic_DNA"/>
</dbReference>